<dbReference type="Gene3D" id="2.120.10.30">
    <property type="entry name" value="TolB, C-terminal domain"/>
    <property type="match status" value="1"/>
</dbReference>
<dbReference type="GO" id="GO:0016787">
    <property type="term" value="F:hydrolase activity"/>
    <property type="evidence" value="ECO:0007669"/>
    <property type="project" value="UniProtKB-KW"/>
</dbReference>
<dbReference type="InterPro" id="IPR013658">
    <property type="entry name" value="SGL"/>
</dbReference>
<evidence type="ECO:0000313" key="3">
    <source>
        <dbReference type="EMBL" id="SMC41571.1"/>
    </source>
</evidence>
<dbReference type="PANTHER" id="PTHR47572:SF4">
    <property type="entry name" value="LACTONASE DRP35"/>
    <property type="match status" value="1"/>
</dbReference>
<dbReference type="OrthoDB" id="502821at2"/>
<dbReference type="RefSeq" id="WP_084283015.1">
    <property type="nucleotide sequence ID" value="NZ_FWXJ01000004.1"/>
</dbReference>
<dbReference type="Proteomes" id="UP000192708">
    <property type="component" value="Unassembled WGS sequence"/>
</dbReference>
<protein>
    <submittedName>
        <fullName evidence="3">Sugar lactone lactonase YvrE</fullName>
    </submittedName>
</protein>
<dbReference type="InterPro" id="IPR011042">
    <property type="entry name" value="6-blade_b-propeller_TolB-like"/>
</dbReference>
<dbReference type="EMBL" id="FWXJ01000004">
    <property type="protein sequence ID" value="SMC41571.1"/>
    <property type="molecule type" value="Genomic_DNA"/>
</dbReference>
<dbReference type="Pfam" id="PF08450">
    <property type="entry name" value="SGL"/>
    <property type="match status" value="1"/>
</dbReference>
<name>A0A1W1Z0F2_9BURK</name>
<evidence type="ECO:0000256" key="1">
    <source>
        <dbReference type="ARBA" id="ARBA00022801"/>
    </source>
</evidence>
<dbReference type="AlphaFoldDB" id="A0A1W1Z0F2"/>
<sequence>MNRTFEKIAGPFNSNLGGILWYEDTLLFSLMDELLLQQWHPSTNSTNTFRAYTGRMNGMALAKDGSIFVCQEGGRRIIQLQPNGSANVTATRFEGLIHNHPYDLSIDSKNRVWFSDPHSGTQAFGPQIFPPLPHASIMRLEKDQIGHWTIRRMSFDTEVPKAILLSTDEKTLYVSENPSTVSKNRELRAYPILANGELGKYRVLHSFGSDGKLIHGGIHGLCKDQVGNIFASAGDLESGMTPAIYIFSQDGNLIEGIPFHHGVPQRITFSQTNPNLLYITSSDRCIYRVTI</sequence>
<dbReference type="SUPFAM" id="SSF63829">
    <property type="entry name" value="Calcium-dependent phosphotriesterase"/>
    <property type="match status" value="1"/>
</dbReference>
<reference evidence="3 4" key="1">
    <citation type="submission" date="2017-04" db="EMBL/GenBank/DDBJ databases">
        <authorList>
            <person name="Afonso C.L."/>
            <person name="Miller P.J."/>
            <person name="Scott M.A."/>
            <person name="Spackman E."/>
            <person name="Goraichik I."/>
            <person name="Dimitrov K.M."/>
            <person name="Suarez D.L."/>
            <person name="Swayne D.E."/>
        </authorList>
    </citation>
    <scope>NUCLEOTIDE SEQUENCE [LARGE SCALE GENOMIC DNA]</scope>
    <source>
        <strain evidence="3 4">VK13</strain>
    </source>
</reference>
<organism evidence="3 4">
    <name type="scientific">Polynucleobacter kasalickyi</name>
    <dbReference type="NCBI Taxonomy" id="1938817"/>
    <lineage>
        <taxon>Bacteria</taxon>
        <taxon>Pseudomonadati</taxon>
        <taxon>Pseudomonadota</taxon>
        <taxon>Betaproteobacteria</taxon>
        <taxon>Burkholderiales</taxon>
        <taxon>Burkholderiaceae</taxon>
        <taxon>Polynucleobacter</taxon>
    </lineage>
</organism>
<evidence type="ECO:0000259" key="2">
    <source>
        <dbReference type="Pfam" id="PF08450"/>
    </source>
</evidence>
<dbReference type="PANTHER" id="PTHR47572">
    <property type="entry name" value="LIPOPROTEIN-RELATED"/>
    <property type="match status" value="1"/>
</dbReference>
<keyword evidence="1" id="KW-0378">Hydrolase</keyword>
<feature type="domain" description="SMP-30/Gluconolactonase/LRE-like region" evidence="2">
    <location>
        <begin position="18"/>
        <end position="282"/>
    </location>
</feature>
<evidence type="ECO:0000313" key="4">
    <source>
        <dbReference type="Proteomes" id="UP000192708"/>
    </source>
</evidence>
<dbReference type="STRING" id="1938817.SAMN06296008_10438"/>
<dbReference type="InterPro" id="IPR051262">
    <property type="entry name" value="SMP-30/CGR1_Lactonase"/>
</dbReference>
<keyword evidence="4" id="KW-1185">Reference proteome</keyword>
<proteinExistence type="predicted"/>
<accession>A0A1W1Z0F2</accession>
<gene>
    <name evidence="3" type="ORF">SAMN06296008_10438</name>
</gene>